<gene>
    <name evidence="2" type="ORF">OS493_024043</name>
</gene>
<evidence type="ECO:0000256" key="1">
    <source>
        <dbReference type="SAM" id="MobiDB-lite"/>
    </source>
</evidence>
<organism evidence="2 3">
    <name type="scientific">Desmophyllum pertusum</name>
    <dbReference type="NCBI Taxonomy" id="174260"/>
    <lineage>
        <taxon>Eukaryota</taxon>
        <taxon>Metazoa</taxon>
        <taxon>Cnidaria</taxon>
        <taxon>Anthozoa</taxon>
        <taxon>Hexacorallia</taxon>
        <taxon>Scleractinia</taxon>
        <taxon>Caryophylliina</taxon>
        <taxon>Caryophylliidae</taxon>
        <taxon>Desmophyllum</taxon>
    </lineage>
</organism>
<comment type="caution">
    <text evidence="2">The sequence shown here is derived from an EMBL/GenBank/DDBJ whole genome shotgun (WGS) entry which is preliminary data.</text>
</comment>
<feature type="region of interest" description="Disordered" evidence="1">
    <location>
        <begin position="106"/>
        <end position="130"/>
    </location>
</feature>
<name>A0A9X0D408_9CNID</name>
<sequence length="171" mass="18053">MVKPKRSSLCPGCKTPKNNHAFAAPSKHCARPKHEMPADNAEDVVSEDGASPPYHDIASPPAASVSQAQPTMQQSLLDAMQNLSLQLEGLTKEQAVIKKGIDVISAGNAPKTTHETSPVPSSSSDNVPPVNCANKTHHLLEKFATAAVSGEYVDFSDVLSSLLKLINNSSS</sequence>
<evidence type="ECO:0000313" key="2">
    <source>
        <dbReference type="EMBL" id="KAJ7384029.1"/>
    </source>
</evidence>
<feature type="region of interest" description="Disordered" evidence="1">
    <location>
        <begin position="1"/>
        <end position="71"/>
    </location>
</feature>
<dbReference type="Proteomes" id="UP001163046">
    <property type="component" value="Unassembled WGS sequence"/>
</dbReference>
<accession>A0A9X0D408</accession>
<keyword evidence="3" id="KW-1185">Reference proteome</keyword>
<feature type="compositionally biased region" description="Low complexity" evidence="1">
    <location>
        <begin position="58"/>
        <end position="70"/>
    </location>
</feature>
<feature type="compositionally biased region" description="Low complexity" evidence="1">
    <location>
        <begin position="117"/>
        <end position="130"/>
    </location>
</feature>
<proteinExistence type="predicted"/>
<reference evidence="2" key="1">
    <citation type="submission" date="2023-01" db="EMBL/GenBank/DDBJ databases">
        <title>Genome assembly of the deep-sea coral Lophelia pertusa.</title>
        <authorList>
            <person name="Herrera S."/>
            <person name="Cordes E."/>
        </authorList>
    </citation>
    <scope>NUCLEOTIDE SEQUENCE</scope>
    <source>
        <strain evidence="2">USNM1676648</strain>
        <tissue evidence="2">Polyp</tissue>
    </source>
</reference>
<evidence type="ECO:0000313" key="3">
    <source>
        <dbReference type="Proteomes" id="UP001163046"/>
    </source>
</evidence>
<dbReference type="EMBL" id="MU825891">
    <property type="protein sequence ID" value="KAJ7384029.1"/>
    <property type="molecule type" value="Genomic_DNA"/>
</dbReference>
<dbReference type="AlphaFoldDB" id="A0A9X0D408"/>
<protein>
    <submittedName>
        <fullName evidence="2">Uncharacterized protein</fullName>
    </submittedName>
</protein>